<protein>
    <submittedName>
        <fullName evidence="3">Putative secreted protein</fullName>
    </submittedName>
</protein>
<proteinExistence type="evidence at transcript level"/>
<dbReference type="AlphaFoldDB" id="A0A023G3F4"/>
<sequence>MSGTAILFLCIWISSVQPCRQGTQRYYCWWGGILENLCPGVNLKLCTQYTIQCACDAHHSRDASGNCVLTTNCDKSKRHSGTGESSSGTASQPQDEERQRLTNLFLRTVEVIESYNEFHLLMASKEIPIPLCECMKSTFESRGLNDSTRTLECFYSPVVENKANLMMKLVQRVEFVPRIEEGQVKLVLKPADGGRPLCMLWETDSSDSKNRHDCCNPTHFGCVIENSHVLEYSKRCFLHDQLVKSARDKYSQR</sequence>
<feature type="chain" id="PRO_5001518129" evidence="2">
    <location>
        <begin position="19"/>
        <end position="253"/>
    </location>
</feature>
<accession>A0A023G3F4</accession>
<keyword evidence="2" id="KW-0732">Signal</keyword>
<reference evidence="3" key="1">
    <citation type="submission" date="2014-03" db="EMBL/GenBank/DDBJ databases">
        <title>The sialotranscriptome of Amblyomma triste, Amblyomma parvum and Amblyomma cajennense ticks, uncovered by 454-based RNA-seq.</title>
        <authorList>
            <person name="Garcia G.R."/>
            <person name="Gardinassi L.G."/>
            <person name="Ribeiro J.M."/>
            <person name="Anatriello E."/>
            <person name="Ferreira B.R."/>
            <person name="Moreira H.N."/>
            <person name="Mafra C."/>
            <person name="Olegario M.M."/>
            <person name="Szabo P.J."/>
            <person name="Miranda-Santos I.K."/>
            <person name="Maruyama S.R."/>
        </authorList>
    </citation>
    <scope>NUCLEOTIDE SEQUENCE</scope>
    <source>
        <strain evidence="3">Mato Grasso do Sul</strain>
        <tissue evidence="3">Salivary glands</tissue>
    </source>
</reference>
<evidence type="ECO:0000256" key="1">
    <source>
        <dbReference type="SAM" id="MobiDB-lite"/>
    </source>
</evidence>
<evidence type="ECO:0000256" key="2">
    <source>
        <dbReference type="SAM" id="SignalP"/>
    </source>
</evidence>
<name>A0A023G3F4_AMBTT</name>
<feature type="compositionally biased region" description="Low complexity" evidence="1">
    <location>
        <begin position="82"/>
        <end position="91"/>
    </location>
</feature>
<organism evidence="3">
    <name type="scientific">Amblyomma triste</name>
    <name type="common">Neotropical tick</name>
    <dbReference type="NCBI Taxonomy" id="251400"/>
    <lineage>
        <taxon>Eukaryota</taxon>
        <taxon>Metazoa</taxon>
        <taxon>Ecdysozoa</taxon>
        <taxon>Arthropoda</taxon>
        <taxon>Chelicerata</taxon>
        <taxon>Arachnida</taxon>
        <taxon>Acari</taxon>
        <taxon>Parasitiformes</taxon>
        <taxon>Ixodida</taxon>
        <taxon>Ixodoidea</taxon>
        <taxon>Ixodidae</taxon>
        <taxon>Amblyomminae</taxon>
        <taxon>Amblyomma</taxon>
    </lineage>
</organism>
<feature type="signal peptide" evidence="2">
    <location>
        <begin position="1"/>
        <end position="18"/>
    </location>
</feature>
<dbReference type="EMBL" id="GBBM01007166">
    <property type="protein sequence ID" value="JAC28252.1"/>
    <property type="molecule type" value="mRNA"/>
</dbReference>
<feature type="region of interest" description="Disordered" evidence="1">
    <location>
        <begin position="76"/>
        <end position="97"/>
    </location>
</feature>
<evidence type="ECO:0000313" key="3">
    <source>
        <dbReference type="EMBL" id="JAC28252.1"/>
    </source>
</evidence>